<dbReference type="PROSITE" id="PS51194">
    <property type="entry name" value="HELICASE_CTER"/>
    <property type="match status" value="1"/>
</dbReference>
<dbReference type="PANTHER" id="PTHR45626">
    <property type="entry name" value="TRANSCRIPTION TERMINATION FACTOR 2-RELATED"/>
    <property type="match status" value="1"/>
</dbReference>
<dbReference type="GO" id="GO:0008270">
    <property type="term" value="F:zinc ion binding"/>
    <property type="evidence" value="ECO:0007669"/>
    <property type="project" value="UniProtKB-KW"/>
</dbReference>
<evidence type="ECO:0000256" key="1">
    <source>
        <dbReference type="ARBA" id="ARBA00004123"/>
    </source>
</evidence>
<dbReference type="InterPro" id="IPR027417">
    <property type="entry name" value="P-loop_NTPase"/>
</dbReference>
<feature type="region of interest" description="Disordered" evidence="15">
    <location>
        <begin position="1"/>
        <end position="49"/>
    </location>
</feature>
<evidence type="ECO:0000259" key="16">
    <source>
        <dbReference type="PROSITE" id="PS50089"/>
    </source>
</evidence>
<keyword evidence="13" id="KW-0539">Nucleus</keyword>
<keyword evidence="5" id="KW-0547">Nucleotide-binding</keyword>
<dbReference type="CDD" id="cd18008">
    <property type="entry name" value="DEXDc_SHPRH-like"/>
    <property type="match status" value="1"/>
</dbReference>
<evidence type="ECO:0000256" key="2">
    <source>
        <dbReference type="ARBA" id="ARBA00007025"/>
    </source>
</evidence>
<keyword evidence="10" id="KW-0862">Zinc</keyword>
<dbReference type="Proteomes" id="UP000256601">
    <property type="component" value="Unassembled WGS sequence"/>
</dbReference>
<dbReference type="SMART" id="SM00487">
    <property type="entry name" value="DEXDc"/>
    <property type="match status" value="1"/>
</dbReference>
<feature type="domain" description="RING-type" evidence="16">
    <location>
        <begin position="782"/>
        <end position="826"/>
    </location>
</feature>
<dbReference type="PANTHER" id="PTHR45626:SF22">
    <property type="entry name" value="DNA REPAIR PROTEIN RAD5"/>
    <property type="match status" value="1"/>
</dbReference>
<dbReference type="PROSITE" id="PS51192">
    <property type="entry name" value="HELICASE_ATP_BIND_1"/>
    <property type="match status" value="1"/>
</dbReference>
<dbReference type="GO" id="GO:0016818">
    <property type="term" value="F:hydrolase activity, acting on acid anhydrides, in phosphorus-containing anhydrides"/>
    <property type="evidence" value="ECO:0007669"/>
    <property type="project" value="InterPro"/>
</dbReference>
<feature type="region of interest" description="Disordered" evidence="15">
    <location>
        <begin position="314"/>
        <end position="336"/>
    </location>
</feature>
<comment type="subcellular location">
    <subcellularLocation>
        <location evidence="1">Nucleus</location>
    </subcellularLocation>
</comment>
<dbReference type="SUPFAM" id="SSF57850">
    <property type="entry name" value="RING/U-box"/>
    <property type="match status" value="1"/>
</dbReference>
<dbReference type="InterPro" id="IPR013083">
    <property type="entry name" value="Znf_RING/FYVE/PHD"/>
</dbReference>
<evidence type="ECO:0000313" key="19">
    <source>
        <dbReference type="EMBL" id="RDW23558.1"/>
    </source>
</evidence>
<evidence type="ECO:0000256" key="13">
    <source>
        <dbReference type="ARBA" id="ARBA00023242"/>
    </source>
</evidence>
<evidence type="ECO:0000256" key="10">
    <source>
        <dbReference type="ARBA" id="ARBA00022833"/>
    </source>
</evidence>
<dbReference type="Pfam" id="PF08797">
    <property type="entry name" value="HIRAN"/>
    <property type="match status" value="1"/>
</dbReference>
<feature type="domain" description="Helicase C-terminal" evidence="18">
    <location>
        <begin position="860"/>
        <end position="1012"/>
    </location>
</feature>
<evidence type="ECO:0000256" key="8">
    <source>
        <dbReference type="ARBA" id="ARBA00022801"/>
    </source>
</evidence>
<evidence type="ECO:0000313" key="20">
    <source>
        <dbReference type="Proteomes" id="UP000256601"/>
    </source>
</evidence>
<evidence type="ECO:0000256" key="5">
    <source>
        <dbReference type="ARBA" id="ARBA00022741"/>
    </source>
</evidence>
<reference evidence="19 20" key="1">
    <citation type="submission" date="2018-07" db="EMBL/GenBank/DDBJ databases">
        <title>Draft Genome Assemblies for Five Robust Yarrowia lipolytica Strains Exhibiting High Lipid Production and Pentose Sugar Utilization and Sugar Alcohol Secretion from Undetoxified Lignocellulosic Biomass Hydrolysates.</title>
        <authorList>
            <consortium name="DOE Joint Genome Institute"/>
            <person name="Walker C."/>
            <person name="Ryu S."/>
            <person name="Na H."/>
            <person name="Zane M."/>
            <person name="LaButti K."/>
            <person name="Lipzen A."/>
            <person name="Haridas S."/>
            <person name="Barry K."/>
            <person name="Grigoriev I.V."/>
            <person name="Quarterman J."/>
            <person name="Slininger P."/>
            <person name="Dien B."/>
            <person name="Trinh C.T."/>
        </authorList>
    </citation>
    <scope>NUCLEOTIDE SEQUENCE [LARGE SCALE GENOMIC DNA]</scope>
    <source>
        <strain evidence="19 20">YB392</strain>
    </source>
</reference>
<evidence type="ECO:0000259" key="18">
    <source>
        <dbReference type="PROSITE" id="PS51194"/>
    </source>
</evidence>
<dbReference type="VEuPathDB" id="FungiDB:YALI0_F05698g"/>
<dbReference type="GO" id="GO:0003676">
    <property type="term" value="F:nucleic acid binding"/>
    <property type="evidence" value="ECO:0007669"/>
    <property type="project" value="InterPro"/>
</dbReference>
<name>A0A371BZP2_YARLL</name>
<dbReference type="GO" id="GO:0005634">
    <property type="term" value="C:nucleus"/>
    <property type="evidence" value="ECO:0007669"/>
    <property type="project" value="UniProtKB-SubCell"/>
</dbReference>
<dbReference type="GO" id="GO:0005524">
    <property type="term" value="F:ATP binding"/>
    <property type="evidence" value="ECO:0007669"/>
    <property type="project" value="UniProtKB-KW"/>
</dbReference>
<dbReference type="SMART" id="SM00910">
    <property type="entry name" value="HIRAN"/>
    <property type="match status" value="1"/>
</dbReference>
<feature type="compositionally biased region" description="Polar residues" evidence="15">
    <location>
        <begin position="37"/>
        <end position="49"/>
    </location>
</feature>
<proteinExistence type="inferred from homology"/>
<dbReference type="AlphaFoldDB" id="A0A371BZP2"/>
<dbReference type="InterPro" id="IPR000330">
    <property type="entry name" value="SNF2_N"/>
</dbReference>
<dbReference type="Pfam" id="PF00271">
    <property type="entry name" value="Helicase_C"/>
    <property type="match status" value="1"/>
</dbReference>
<keyword evidence="8" id="KW-0378">Hydrolase</keyword>
<evidence type="ECO:0000256" key="7">
    <source>
        <dbReference type="ARBA" id="ARBA00022771"/>
    </source>
</evidence>
<dbReference type="VEuPathDB" id="FungiDB:YALI1_F08454g"/>
<feature type="domain" description="Helicase ATP-binding" evidence="17">
    <location>
        <begin position="427"/>
        <end position="607"/>
    </location>
</feature>
<dbReference type="Gene3D" id="3.40.50.10810">
    <property type="entry name" value="Tandem AAA-ATPase domain"/>
    <property type="match status" value="1"/>
</dbReference>
<dbReference type="InterPro" id="IPR001841">
    <property type="entry name" value="Znf_RING"/>
</dbReference>
<keyword evidence="4" id="KW-0479">Metal-binding</keyword>
<feature type="compositionally biased region" description="Polar residues" evidence="15">
    <location>
        <begin position="113"/>
        <end position="127"/>
    </location>
</feature>
<keyword evidence="9" id="KW-0347">Helicase</keyword>
<protein>
    <recommendedName>
        <fullName evidence="3">DNA repair protein RAD5</fullName>
    </recommendedName>
</protein>
<dbReference type="InterPro" id="IPR014001">
    <property type="entry name" value="Helicase_ATP-bd"/>
</dbReference>
<keyword evidence="6" id="KW-0227">DNA damage</keyword>
<evidence type="ECO:0000256" key="14">
    <source>
        <dbReference type="PROSITE-ProRule" id="PRU00175"/>
    </source>
</evidence>
<dbReference type="Pfam" id="PF00176">
    <property type="entry name" value="SNF2-rel_dom"/>
    <property type="match status" value="1"/>
</dbReference>
<keyword evidence="7 14" id="KW-0863">Zinc-finger</keyword>
<accession>A0A371BZP2</accession>
<sequence length="1025" mass="115533">MEPRQKKARFFDSEEDFGPDTKLLIRPGSSHKPGKPASNSLARPTPAPSTFRSDLEAFLGPLSDQRFGLLLAKSKGNVEQAVNIHFDLPEEVQQATSEETAEEAEVSQTTTSGFETTQKPSQNTQAPSRVHTRGGCSTSRFIGSLVVTAWASKSSKGKVKYQDRLVVERQSHDHSKSIRKNPTDNSHVHIRTVSGELLGRISGEHDYSIASLIDSRVCDFEASCVYADHNLSLGSNFVVELKCYLTEEAFQDVAMPLLDSKTAKKREYVFDNSRESHVEKMLRNRQIAIVDLFGKLNLIKENEANADMVKDMLRAKSQPPSSQPPSQNSEDESEPIPTDELDALYKRIEKEDVEQPETEVEGFPLELRRYQKQGLTWMISRETEVSEYFDNDDSGPINPLWTKVDFPGSDEKFYVNFSSGALTLKFPKQERSFSGGILADEMGLGKTISTLAMVYRDRHVGCTLVVAPMSLLWQWEQECERVGLSTYVYHEKGADIDLDELFKTYSPNILITSYHTLVSHYGQIKALGGGLDRNVISETSSHERPKIFTKHFHRIVLDEAHVIKNRNTVSAKACCLLRATNKWALTGTPIHNRLEDLFSILKFLGAAPWNDFIYWRNFITLPFQEGKIVSALMTVQCILEPIVLRRTKNMKQADGSPLVVLPKKTINIEKVALTDQERVIYSYVLARAQTSLQKSEASEAVGRNYLNILTQILRLRQSCCDPALILRPEAEVPTDEQLQIEENESQLKSMIQQYNDDTQTSACEYSSEIIAQLQDQSAPPECPICAEDVTKLAISKCLHMGCVDCLADNVRFQESKKQTPVCCICRQPAALKDIFEVERTGEDCKDIRLKKLSDRPRSSKLVALVSKLKQLPKDAKSVVFSQFTSYLDIIQTELRREKIQAFRFDGTLSRQQRTDVLKAFGLSKGSVLLISLKTGGVGLNLVTANHAFIMDPWWTFAQEAQAIDRIHRMGQTKDVHVTRFIVENSVEEKMLKIQQQKMVLAGTLGMSEQEQKAQRIENIKTLLGE</sequence>
<organism evidence="19 20">
    <name type="scientific">Yarrowia lipolytica</name>
    <name type="common">Candida lipolytica</name>
    <dbReference type="NCBI Taxonomy" id="4952"/>
    <lineage>
        <taxon>Eukaryota</taxon>
        <taxon>Fungi</taxon>
        <taxon>Dikarya</taxon>
        <taxon>Ascomycota</taxon>
        <taxon>Saccharomycotina</taxon>
        <taxon>Dipodascomycetes</taxon>
        <taxon>Dipodascales</taxon>
        <taxon>Dipodascales incertae sedis</taxon>
        <taxon>Yarrowia</taxon>
    </lineage>
</organism>
<evidence type="ECO:0000256" key="6">
    <source>
        <dbReference type="ARBA" id="ARBA00022763"/>
    </source>
</evidence>
<feature type="compositionally biased region" description="Basic and acidic residues" evidence="15">
    <location>
        <begin position="1"/>
        <end position="12"/>
    </location>
</feature>
<dbReference type="InterPro" id="IPR050628">
    <property type="entry name" value="SNF2_RAD54_helicase_TF"/>
</dbReference>
<keyword evidence="11" id="KW-0067">ATP-binding</keyword>
<dbReference type="SMART" id="SM00490">
    <property type="entry name" value="HELICc"/>
    <property type="match status" value="1"/>
</dbReference>
<dbReference type="PROSITE" id="PS50089">
    <property type="entry name" value="ZF_RING_2"/>
    <property type="match status" value="1"/>
</dbReference>
<feature type="compositionally biased region" description="Low complexity" evidence="15">
    <location>
        <begin position="317"/>
        <end position="328"/>
    </location>
</feature>
<dbReference type="GO" id="GO:0004386">
    <property type="term" value="F:helicase activity"/>
    <property type="evidence" value="ECO:0007669"/>
    <property type="project" value="UniProtKB-KW"/>
</dbReference>
<evidence type="ECO:0000256" key="9">
    <source>
        <dbReference type="ARBA" id="ARBA00022806"/>
    </source>
</evidence>
<dbReference type="InterPro" id="IPR049730">
    <property type="entry name" value="SNF2/RAD54-like_C"/>
</dbReference>
<dbReference type="CDD" id="cd18793">
    <property type="entry name" value="SF2_C_SNF"/>
    <property type="match status" value="1"/>
</dbReference>
<dbReference type="SUPFAM" id="SSF52540">
    <property type="entry name" value="P-loop containing nucleoside triphosphate hydrolases"/>
    <property type="match status" value="2"/>
</dbReference>
<evidence type="ECO:0000256" key="11">
    <source>
        <dbReference type="ARBA" id="ARBA00022840"/>
    </source>
</evidence>
<dbReference type="GO" id="GO:0006281">
    <property type="term" value="P:DNA repair"/>
    <property type="evidence" value="ECO:0007669"/>
    <property type="project" value="UniProtKB-KW"/>
</dbReference>
<gene>
    <name evidence="19" type="ORF">B0I71DRAFT_135724</name>
</gene>
<evidence type="ECO:0000259" key="17">
    <source>
        <dbReference type="PROSITE" id="PS51192"/>
    </source>
</evidence>
<evidence type="ECO:0000256" key="12">
    <source>
        <dbReference type="ARBA" id="ARBA00023204"/>
    </source>
</evidence>
<dbReference type="InterPro" id="IPR038718">
    <property type="entry name" value="SNF2-like_sf"/>
</dbReference>
<dbReference type="EMBL" id="KZ859076">
    <property type="protein sequence ID" value="RDW23558.1"/>
    <property type="molecule type" value="Genomic_DNA"/>
</dbReference>
<feature type="region of interest" description="Disordered" evidence="15">
    <location>
        <begin position="93"/>
        <end position="134"/>
    </location>
</feature>
<evidence type="ECO:0000256" key="3">
    <source>
        <dbReference type="ARBA" id="ARBA00013412"/>
    </source>
</evidence>
<comment type="similarity">
    <text evidence="2">Belongs to the SNF2/RAD54 helicase family.</text>
</comment>
<dbReference type="InterPro" id="IPR014905">
    <property type="entry name" value="HIRAN"/>
</dbReference>
<dbReference type="Gene3D" id="3.30.40.10">
    <property type="entry name" value="Zinc/RING finger domain, C3HC4 (zinc finger)"/>
    <property type="match status" value="1"/>
</dbReference>
<dbReference type="GO" id="GO:0008094">
    <property type="term" value="F:ATP-dependent activity, acting on DNA"/>
    <property type="evidence" value="ECO:0007669"/>
    <property type="project" value="TreeGrafter"/>
</dbReference>
<keyword evidence="12" id="KW-0234">DNA repair</keyword>
<evidence type="ECO:0000256" key="15">
    <source>
        <dbReference type="SAM" id="MobiDB-lite"/>
    </source>
</evidence>
<dbReference type="InterPro" id="IPR001650">
    <property type="entry name" value="Helicase_C-like"/>
</dbReference>
<evidence type="ECO:0000256" key="4">
    <source>
        <dbReference type="ARBA" id="ARBA00022723"/>
    </source>
</evidence>
<dbReference type="Gene3D" id="3.40.50.300">
    <property type="entry name" value="P-loop containing nucleotide triphosphate hydrolases"/>
    <property type="match status" value="2"/>
</dbReference>